<feature type="signal peptide" evidence="1">
    <location>
        <begin position="1"/>
        <end position="16"/>
    </location>
</feature>
<dbReference type="STRING" id="985895.E5A1R6"/>
<dbReference type="VEuPathDB" id="FungiDB:LEMA_P090420.1"/>
<dbReference type="InterPro" id="IPR025649">
    <property type="entry name" value="DUF4360"/>
</dbReference>
<accession>E5A1R6</accession>
<dbReference type="InParanoid" id="E5A1R6"/>
<evidence type="ECO:0000256" key="1">
    <source>
        <dbReference type="SAM" id="SignalP"/>
    </source>
</evidence>
<reference evidence="3" key="1">
    <citation type="journal article" date="2011" name="Nat. Commun.">
        <title>Effector diversification within compartments of the Leptosphaeria maculans genome affected by Repeat-Induced Point mutations.</title>
        <authorList>
            <person name="Rouxel T."/>
            <person name="Grandaubert J."/>
            <person name="Hane J.K."/>
            <person name="Hoede C."/>
            <person name="van de Wouw A.P."/>
            <person name="Couloux A."/>
            <person name="Dominguez V."/>
            <person name="Anthouard V."/>
            <person name="Bally P."/>
            <person name="Bourras S."/>
            <person name="Cozijnsen A.J."/>
            <person name="Ciuffetti L.M."/>
            <person name="Degrave A."/>
            <person name="Dilmaghani A."/>
            <person name="Duret L."/>
            <person name="Fudal I."/>
            <person name="Goodwin S.B."/>
            <person name="Gout L."/>
            <person name="Glaser N."/>
            <person name="Linglin J."/>
            <person name="Kema G.H.J."/>
            <person name="Lapalu N."/>
            <person name="Lawrence C.B."/>
            <person name="May K."/>
            <person name="Meyer M."/>
            <person name="Ollivier B."/>
            <person name="Poulain J."/>
            <person name="Schoch C.L."/>
            <person name="Simon A."/>
            <person name="Spatafora J.W."/>
            <person name="Stachowiak A."/>
            <person name="Turgeon B.G."/>
            <person name="Tyler B.M."/>
            <person name="Vincent D."/>
            <person name="Weissenbach J."/>
            <person name="Amselem J."/>
            <person name="Quesneville H."/>
            <person name="Oliver R.P."/>
            <person name="Wincker P."/>
            <person name="Balesdent M.-H."/>
            <person name="Howlett B.J."/>
        </authorList>
    </citation>
    <scope>NUCLEOTIDE SEQUENCE [LARGE SCALE GENOMIC DNA]</scope>
    <source>
        <strain evidence="3">JN3 / isolate v23.1.3 / race Av1-4-5-6-7-8</strain>
    </source>
</reference>
<dbReference type="PANTHER" id="PTHR38847">
    <property type="match status" value="1"/>
</dbReference>
<sequence length="380" mass="40390">MKYTLPTLALAAITLASPTNIAPPAFKITNVISGGSGCPQGSIEVSWTDSRILPIYFTPAFTAKTGPSTDAALSRKNCQLNLALSFTPGYSFSLLSADHSGYGDLDAGITGVVKSTYYLSGNTAQTSTTLNIPGPFRGRYEKKDQVDVSVWSACGGEAALNVNSEVALSPLGGAGSGVLAQTRESAKGRFYEVLAASGDHYLPLRRRLLQSQHDEYPALPALFAVPILFDFGWAYSGTSGAPATVAPAVCAISISDGLVVRSGALKIRRPVIAPPIRLPSEGCASPEGSVEVFEGEAALAWPLAVRARTWLMWRSRRTMTLVIFTGQSPVGSALCLHMGHRDELLRRKVSMQSGWKMCRQGSSRTCVSPDFQVVPDGLDT</sequence>
<feature type="chain" id="PRO_5003194966" evidence="1">
    <location>
        <begin position="17"/>
        <end position="380"/>
    </location>
</feature>
<dbReference type="eggNOG" id="ENOG502S0H4">
    <property type="taxonomic scope" value="Eukaryota"/>
</dbReference>
<dbReference type="AlphaFoldDB" id="E5A1R6"/>
<gene>
    <name evidence="2" type="ORF">LEMA_P090420.1</name>
</gene>
<dbReference type="Proteomes" id="UP000002668">
    <property type="component" value="Genome"/>
</dbReference>
<proteinExistence type="predicted"/>
<dbReference type="PANTHER" id="PTHR38847:SF1">
    <property type="entry name" value="PSEUDOURIDINE SYNTHASE RSUA_RLUA-LIKE DOMAIN-CONTAINING PROTEIN"/>
    <property type="match status" value="1"/>
</dbReference>
<evidence type="ECO:0000313" key="3">
    <source>
        <dbReference type="Proteomes" id="UP000002668"/>
    </source>
</evidence>
<protein>
    <submittedName>
        <fullName evidence="2">Predicted protein</fullName>
    </submittedName>
</protein>
<name>E5A1R6_LEPMJ</name>
<dbReference type="EMBL" id="FP929132">
    <property type="protein sequence ID" value="CBX97633.1"/>
    <property type="molecule type" value="Genomic_DNA"/>
</dbReference>
<keyword evidence="3" id="KW-1185">Reference proteome</keyword>
<dbReference type="Pfam" id="PF14273">
    <property type="entry name" value="DUF4360"/>
    <property type="match status" value="1"/>
</dbReference>
<evidence type="ECO:0000313" key="2">
    <source>
        <dbReference type="EMBL" id="CBX97633.1"/>
    </source>
</evidence>
<dbReference type="HOGENOM" id="CLU_727751_0_0_1"/>
<organism evidence="3">
    <name type="scientific">Leptosphaeria maculans (strain JN3 / isolate v23.1.3 / race Av1-4-5-6-7-8)</name>
    <name type="common">Blackleg fungus</name>
    <name type="synonym">Phoma lingam</name>
    <dbReference type="NCBI Taxonomy" id="985895"/>
    <lineage>
        <taxon>Eukaryota</taxon>
        <taxon>Fungi</taxon>
        <taxon>Dikarya</taxon>
        <taxon>Ascomycota</taxon>
        <taxon>Pezizomycotina</taxon>
        <taxon>Dothideomycetes</taxon>
        <taxon>Pleosporomycetidae</taxon>
        <taxon>Pleosporales</taxon>
        <taxon>Pleosporineae</taxon>
        <taxon>Leptosphaeriaceae</taxon>
        <taxon>Plenodomus</taxon>
        <taxon>Plenodomus lingam/Leptosphaeria maculans species complex</taxon>
    </lineage>
</organism>
<keyword evidence="1" id="KW-0732">Signal</keyword>
<dbReference type="OrthoDB" id="152248at2759"/>